<keyword evidence="1" id="KW-0472">Membrane</keyword>
<gene>
    <name evidence="2" type="ORF">E3T61_01830</name>
</gene>
<comment type="caution">
    <text evidence="2">The sequence shown here is derived from an EMBL/GenBank/DDBJ whole genome shotgun (WGS) entry which is preliminary data.</text>
</comment>
<dbReference type="EMBL" id="SOHM01000006">
    <property type="protein sequence ID" value="TFD94600.1"/>
    <property type="molecule type" value="Genomic_DNA"/>
</dbReference>
<dbReference type="AlphaFoldDB" id="A0A4R9BZN4"/>
<evidence type="ECO:0000313" key="2">
    <source>
        <dbReference type="EMBL" id="TFD94600.1"/>
    </source>
</evidence>
<sequence length="185" mass="19138">MLADLRLWSRRRWLVATAVAVCASVGLILAASMVSSAPGLGAPWWAFVGVAGGGILVGLIVAGYLEAPIGAEATVCDLRWPLLGLLGLYLASDARALVPTLSAEVRPVVALASVAVLVWALAERMRGERHALAAGRRRDAVLHGDADAGHHALSTSHALSTDGESCSTCRPLFPARPHSLGGPTP</sequence>
<protein>
    <submittedName>
        <fullName evidence="2">Uncharacterized protein</fullName>
    </submittedName>
</protein>
<keyword evidence="1" id="KW-0812">Transmembrane</keyword>
<evidence type="ECO:0000313" key="3">
    <source>
        <dbReference type="Proteomes" id="UP000298468"/>
    </source>
</evidence>
<dbReference type="OrthoDB" id="5117285at2"/>
<dbReference type="RefSeq" id="WP_134639229.1">
    <property type="nucleotide sequence ID" value="NZ_SOHM01000006.1"/>
</dbReference>
<proteinExistence type="predicted"/>
<feature type="transmembrane region" description="Helical" evidence="1">
    <location>
        <begin position="12"/>
        <end position="32"/>
    </location>
</feature>
<name>A0A4R9BZN4_9MICO</name>
<reference evidence="2 3" key="1">
    <citation type="submission" date="2019-03" db="EMBL/GenBank/DDBJ databases">
        <title>Genomics of glacier-inhabiting Cryobacterium strains.</title>
        <authorList>
            <person name="Liu Q."/>
            <person name="Xin Y.-H."/>
        </authorList>
    </citation>
    <scope>NUCLEOTIDE SEQUENCE [LARGE SCALE GENOMIC DNA]</scope>
    <source>
        <strain evidence="2 3">Sr59</strain>
    </source>
</reference>
<accession>A0A4R9BZN4</accession>
<organism evidence="2 3">
    <name type="scientific">Cryobacterium lactosi</name>
    <dbReference type="NCBI Taxonomy" id="1259202"/>
    <lineage>
        <taxon>Bacteria</taxon>
        <taxon>Bacillati</taxon>
        <taxon>Actinomycetota</taxon>
        <taxon>Actinomycetes</taxon>
        <taxon>Micrococcales</taxon>
        <taxon>Microbacteriaceae</taxon>
        <taxon>Cryobacterium</taxon>
    </lineage>
</organism>
<keyword evidence="1" id="KW-1133">Transmembrane helix</keyword>
<evidence type="ECO:0000256" key="1">
    <source>
        <dbReference type="SAM" id="Phobius"/>
    </source>
</evidence>
<dbReference type="Proteomes" id="UP000298468">
    <property type="component" value="Unassembled WGS sequence"/>
</dbReference>
<keyword evidence="3" id="KW-1185">Reference proteome</keyword>
<feature type="transmembrane region" description="Helical" evidence="1">
    <location>
        <begin position="44"/>
        <end position="66"/>
    </location>
</feature>